<gene>
    <name evidence="9" type="ORF">RDWZM_005980</name>
</gene>
<feature type="transmembrane region" description="Helical" evidence="8">
    <location>
        <begin position="183"/>
        <end position="202"/>
    </location>
</feature>
<keyword evidence="3 6" id="KW-0812">Transmembrane</keyword>
<evidence type="ECO:0008006" key="11">
    <source>
        <dbReference type="Google" id="ProtNLM"/>
    </source>
</evidence>
<keyword evidence="5 8" id="KW-0472">Membrane</keyword>
<dbReference type="AlphaFoldDB" id="A0A9Q0M7U7"/>
<accession>A0A9Q0M7U7</accession>
<feature type="region of interest" description="Disordered" evidence="7">
    <location>
        <begin position="373"/>
        <end position="416"/>
    </location>
</feature>
<sequence>MPLTRDRRLSDGSSSNWHMSTSSLVLAYMQSLPKKLSFKEELMSYQFWKALRIELLVSFLFFLFGCGSLFNTGHMIDNVSHPVVLANLTDASELKWALTFGLTIATLVQCVGHVSGCHLTVAITLGLFVSGRVSSVRVGGYLVAHILGSCLAAILQFTLFGFVQPIQPSTHIMANQTTAAGQVFAFEFLFTFLVVLTYLANCDERRRDLGFKSLSIGMAATVGHLFAFPNTGASLSPARALAASLLTDTWCLHWVYWVSPLVAGLFAGISYEYIGSIKPVSTISSVAGDDSSELKHRFTDKPRSCNSSIGVQGSMSPTLQSVITSPSSNIAISTIYQPAPSHSQQTLHLPTQLLSSSTPMTEGVRITAETEFNSSPLIDGNGIANNRTMGNGAEPSLPQQRPEPEGSSRQAISNHF</sequence>
<dbReference type="SUPFAM" id="SSF81338">
    <property type="entry name" value="Aquaporin-like"/>
    <property type="match status" value="1"/>
</dbReference>
<feature type="compositionally biased region" description="Polar residues" evidence="7">
    <location>
        <begin position="407"/>
        <end position="416"/>
    </location>
</feature>
<protein>
    <recommendedName>
        <fullName evidence="11">Aquaporin</fullName>
    </recommendedName>
</protein>
<comment type="similarity">
    <text evidence="2 6">Belongs to the MIP/aquaporin (TC 1.A.8) family.</text>
</comment>
<dbReference type="Proteomes" id="UP001142055">
    <property type="component" value="Chromosome 2"/>
</dbReference>
<feature type="transmembrane region" description="Helical" evidence="8">
    <location>
        <begin position="96"/>
        <end position="129"/>
    </location>
</feature>
<comment type="subcellular location">
    <subcellularLocation>
        <location evidence="1">Membrane</location>
        <topology evidence="1">Multi-pass membrane protein</topology>
    </subcellularLocation>
</comment>
<name>A0A9Q0M7U7_BLOTA</name>
<evidence type="ECO:0000256" key="1">
    <source>
        <dbReference type="ARBA" id="ARBA00004141"/>
    </source>
</evidence>
<organism evidence="9 10">
    <name type="scientific">Blomia tropicalis</name>
    <name type="common">Mite</name>
    <dbReference type="NCBI Taxonomy" id="40697"/>
    <lineage>
        <taxon>Eukaryota</taxon>
        <taxon>Metazoa</taxon>
        <taxon>Ecdysozoa</taxon>
        <taxon>Arthropoda</taxon>
        <taxon>Chelicerata</taxon>
        <taxon>Arachnida</taxon>
        <taxon>Acari</taxon>
        <taxon>Acariformes</taxon>
        <taxon>Sarcoptiformes</taxon>
        <taxon>Astigmata</taxon>
        <taxon>Glycyphagoidea</taxon>
        <taxon>Echimyopodidae</taxon>
        <taxon>Blomia</taxon>
    </lineage>
</organism>
<feature type="transmembrane region" description="Helical" evidence="8">
    <location>
        <begin position="209"/>
        <end position="228"/>
    </location>
</feature>
<keyword evidence="4 8" id="KW-1133">Transmembrane helix</keyword>
<feature type="transmembrane region" description="Helical" evidence="8">
    <location>
        <begin position="254"/>
        <end position="274"/>
    </location>
</feature>
<evidence type="ECO:0000313" key="9">
    <source>
        <dbReference type="EMBL" id="KAJ6220168.1"/>
    </source>
</evidence>
<dbReference type="InterPro" id="IPR000425">
    <property type="entry name" value="MIP"/>
</dbReference>
<dbReference type="PANTHER" id="PTHR19139:SF199">
    <property type="entry name" value="MIP17260P"/>
    <property type="match status" value="1"/>
</dbReference>
<dbReference type="OrthoDB" id="3222at2759"/>
<evidence type="ECO:0000256" key="2">
    <source>
        <dbReference type="ARBA" id="ARBA00006175"/>
    </source>
</evidence>
<dbReference type="PANTHER" id="PTHR19139">
    <property type="entry name" value="AQUAPORIN TRANSPORTER"/>
    <property type="match status" value="1"/>
</dbReference>
<evidence type="ECO:0000256" key="4">
    <source>
        <dbReference type="ARBA" id="ARBA00022989"/>
    </source>
</evidence>
<feature type="transmembrane region" description="Helical" evidence="8">
    <location>
        <begin position="53"/>
        <end position="76"/>
    </location>
</feature>
<evidence type="ECO:0000256" key="7">
    <source>
        <dbReference type="SAM" id="MobiDB-lite"/>
    </source>
</evidence>
<dbReference type="PRINTS" id="PR00783">
    <property type="entry name" value="MINTRINSICP"/>
</dbReference>
<keyword evidence="6" id="KW-0813">Transport</keyword>
<comment type="caution">
    <text evidence="9">The sequence shown here is derived from an EMBL/GenBank/DDBJ whole genome shotgun (WGS) entry which is preliminary data.</text>
</comment>
<dbReference type="InterPro" id="IPR034294">
    <property type="entry name" value="Aquaporin_transptr"/>
</dbReference>
<evidence type="ECO:0000256" key="5">
    <source>
        <dbReference type="ARBA" id="ARBA00023136"/>
    </source>
</evidence>
<proteinExistence type="inferred from homology"/>
<dbReference type="Gene3D" id="1.20.1080.10">
    <property type="entry name" value="Glycerol uptake facilitator protein"/>
    <property type="match status" value="1"/>
</dbReference>
<dbReference type="Pfam" id="PF00230">
    <property type="entry name" value="MIP"/>
    <property type="match status" value="1"/>
</dbReference>
<dbReference type="GO" id="GO:0005886">
    <property type="term" value="C:plasma membrane"/>
    <property type="evidence" value="ECO:0007669"/>
    <property type="project" value="TreeGrafter"/>
</dbReference>
<evidence type="ECO:0000313" key="10">
    <source>
        <dbReference type="Proteomes" id="UP001142055"/>
    </source>
</evidence>
<reference evidence="9" key="1">
    <citation type="submission" date="2022-12" db="EMBL/GenBank/DDBJ databases">
        <title>Genome assemblies of Blomia tropicalis.</title>
        <authorList>
            <person name="Cui Y."/>
        </authorList>
    </citation>
    <scope>NUCLEOTIDE SEQUENCE</scope>
    <source>
        <tissue evidence="9">Adult mites</tissue>
    </source>
</reference>
<evidence type="ECO:0000256" key="8">
    <source>
        <dbReference type="SAM" id="Phobius"/>
    </source>
</evidence>
<dbReference type="InterPro" id="IPR023271">
    <property type="entry name" value="Aquaporin-like"/>
</dbReference>
<feature type="transmembrane region" description="Helical" evidence="8">
    <location>
        <begin position="141"/>
        <end position="163"/>
    </location>
</feature>
<dbReference type="EMBL" id="JAPWDV010000002">
    <property type="protein sequence ID" value="KAJ6220168.1"/>
    <property type="molecule type" value="Genomic_DNA"/>
</dbReference>
<evidence type="ECO:0000256" key="6">
    <source>
        <dbReference type="RuleBase" id="RU000477"/>
    </source>
</evidence>
<keyword evidence="10" id="KW-1185">Reference proteome</keyword>
<evidence type="ECO:0000256" key="3">
    <source>
        <dbReference type="ARBA" id="ARBA00022692"/>
    </source>
</evidence>
<dbReference type="GO" id="GO:0015250">
    <property type="term" value="F:water channel activity"/>
    <property type="evidence" value="ECO:0007669"/>
    <property type="project" value="TreeGrafter"/>
</dbReference>